<organism evidence="13 14">
    <name type="scientific">Penicillium salamii</name>
    <dbReference type="NCBI Taxonomy" id="1612424"/>
    <lineage>
        <taxon>Eukaryota</taxon>
        <taxon>Fungi</taxon>
        <taxon>Dikarya</taxon>
        <taxon>Ascomycota</taxon>
        <taxon>Pezizomycotina</taxon>
        <taxon>Eurotiomycetes</taxon>
        <taxon>Eurotiomycetidae</taxon>
        <taxon>Eurotiales</taxon>
        <taxon>Aspergillaceae</taxon>
        <taxon>Penicillium</taxon>
    </lineage>
</organism>
<dbReference type="Proteomes" id="UP001152592">
    <property type="component" value="Unassembled WGS sequence"/>
</dbReference>
<evidence type="ECO:0000313" key="14">
    <source>
        <dbReference type="Proteomes" id="UP001152592"/>
    </source>
</evidence>
<reference evidence="13" key="1">
    <citation type="submission" date="2021-07" db="EMBL/GenBank/DDBJ databases">
        <authorList>
            <person name="Branca A.L. A."/>
        </authorList>
    </citation>
    <scope>NUCLEOTIDE SEQUENCE</scope>
</reference>
<dbReference type="EMBL" id="CAJVPD010000111">
    <property type="protein sequence ID" value="CAG8331715.1"/>
    <property type="molecule type" value="Genomic_DNA"/>
</dbReference>
<dbReference type="PANTHER" id="PTHR11061:SF30">
    <property type="entry name" value="TRNA (URACIL(54)-C(5))-METHYLTRANSFERASE"/>
    <property type="match status" value="1"/>
</dbReference>
<keyword evidence="4" id="KW-0819">tRNA processing</keyword>
<sequence>MFAIRSSAWRLTSSVVFSPVQAIQLRSASQNSFQRRSAYAPFPAIMENNPRKQFDGKKKFKKAKVDKNKSSGHDEVLLCDINNLLKRNAPEQDETNGESAPTSVPEKFTEIDVKILELSSTGDGLALSENKKYVYVVPFTVPGDTVKVKVVRHFEPLSYSLTDFVKVIEPGPQRNDSLINCKYFGECSGCQLQMMSYDDQLAHKRRIVEKAYANFSGLIPELVPTIGETFASPMQFGYRTKLTPHFAHGGASKKADEEAPVPPIGFTYKNRRLDMDIEDCPLGTDIVRRGLTTERKRVAENIRSYKRGATLLMRETTARIPKEPSTATESETPNVEGIPASVNADTGDVIRLDRENYVEEKRCITDNNATSFEYIDNYVFSNKAGAFFQNNNSILSGFTEYIRSRAIPPGNDQDPKPIKYLLDAYSGSGLFTITLSPLFKSSLGVDIGGDSIISARENARANKLPNTGFAAADAATLFKDVPYPPDQTLLVIDPPRKGCSEDFLRQMLEFKPRRVVYVSCNVHTQARDVAVMVQGDEKQNVRYEIESIRGFDFFPQTGHVEGVAILNRTVFPQVENV</sequence>
<dbReference type="FunFam" id="3.40.50.150:FF:000174">
    <property type="entry name" value="TRM2p tRNA methyltransferase"/>
    <property type="match status" value="1"/>
</dbReference>
<evidence type="ECO:0000256" key="9">
    <source>
        <dbReference type="PROSITE-ProRule" id="PRU01024"/>
    </source>
</evidence>
<accession>A0A9W4NBH0</accession>
<evidence type="ECO:0000256" key="10">
    <source>
        <dbReference type="PROSITE-ProRule" id="PRU10015"/>
    </source>
</evidence>
<feature type="active site" description="Nucleophile" evidence="9">
    <location>
        <position position="520"/>
    </location>
</feature>
<dbReference type="InterPro" id="IPR030391">
    <property type="entry name" value="MeTrfase_TrmA_CS"/>
</dbReference>
<comment type="catalytic activity">
    <reaction evidence="6">
        <text>uridine(54) in tRNA + S-adenosyl-L-methionine = 5-methyluridine(54) in tRNA + S-adenosyl-L-homocysteine + H(+)</text>
        <dbReference type="Rhea" id="RHEA:42712"/>
        <dbReference type="Rhea" id="RHEA-COMP:10167"/>
        <dbReference type="Rhea" id="RHEA-COMP:10193"/>
        <dbReference type="ChEBI" id="CHEBI:15378"/>
        <dbReference type="ChEBI" id="CHEBI:57856"/>
        <dbReference type="ChEBI" id="CHEBI:59789"/>
        <dbReference type="ChEBI" id="CHEBI:65315"/>
        <dbReference type="ChEBI" id="CHEBI:74447"/>
        <dbReference type="EC" id="2.1.1.35"/>
    </reaction>
</comment>
<dbReference type="FunFam" id="3.40.50.150:FF:000104">
    <property type="entry name" value="S-adenosyl-L-methionine-dependent methyltransferase"/>
    <property type="match status" value="1"/>
</dbReference>
<dbReference type="PROSITE" id="PS01231">
    <property type="entry name" value="TRMA_2"/>
    <property type="match status" value="1"/>
</dbReference>
<dbReference type="EC" id="2.1.1.35" evidence="5"/>
<dbReference type="GO" id="GO:0030697">
    <property type="term" value="F:tRNA (uracil(54)-C5)-methyltransferase activity, S-adenosyl methionine-dependent"/>
    <property type="evidence" value="ECO:0007669"/>
    <property type="project" value="UniProtKB-EC"/>
</dbReference>
<dbReference type="PROSITE" id="PS50926">
    <property type="entry name" value="TRAM"/>
    <property type="match status" value="1"/>
</dbReference>
<comment type="function">
    <text evidence="7">Catalyzes the formation of 5-methyl-uridine at position 54 (m5U54) in all tRNA. May also have a role in tRNA stabilization or maturation.</text>
</comment>
<feature type="active site" evidence="10">
    <location>
        <position position="520"/>
    </location>
</feature>
<evidence type="ECO:0000256" key="4">
    <source>
        <dbReference type="ARBA" id="ARBA00022694"/>
    </source>
</evidence>
<dbReference type="PROSITE" id="PS51622">
    <property type="entry name" value="SAM_MT_RNA_M5U_2"/>
    <property type="match status" value="1"/>
</dbReference>
<feature type="binding site" evidence="9">
    <location>
        <position position="389"/>
    </location>
    <ligand>
        <name>S-adenosyl-L-methionine</name>
        <dbReference type="ChEBI" id="CHEBI:59789"/>
    </ligand>
</feature>
<dbReference type="InterPro" id="IPR029063">
    <property type="entry name" value="SAM-dependent_MTases_sf"/>
</dbReference>
<proteinExistence type="inferred from homology"/>
<gene>
    <name evidence="13" type="ORF">PSALAMII_LOCUS2566</name>
</gene>
<dbReference type="GO" id="GO:0032259">
    <property type="term" value="P:methylation"/>
    <property type="evidence" value="ECO:0007669"/>
    <property type="project" value="UniProtKB-KW"/>
</dbReference>
<dbReference type="SUPFAM" id="SSF50249">
    <property type="entry name" value="Nucleic acid-binding proteins"/>
    <property type="match status" value="1"/>
</dbReference>
<evidence type="ECO:0000256" key="6">
    <source>
        <dbReference type="ARBA" id="ARBA00052788"/>
    </source>
</evidence>
<dbReference type="AlphaFoldDB" id="A0A9W4NBH0"/>
<protein>
    <recommendedName>
        <fullName evidence="8">tRNA (uracil(54)-C(5))-methyltransferase</fullName>
        <ecNumber evidence="5">2.1.1.35</ecNumber>
    </recommendedName>
</protein>
<dbReference type="Gene3D" id="2.40.50.140">
    <property type="entry name" value="Nucleic acid-binding proteins"/>
    <property type="match status" value="1"/>
</dbReference>
<evidence type="ECO:0000256" key="7">
    <source>
        <dbReference type="ARBA" id="ARBA00054700"/>
    </source>
</evidence>
<dbReference type="InterPro" id="IPR010280">
    <property type="entry name" value="U5_MeTrfase_fam"/>
</dbReference>
<feature type="domain" description="TRAM" evidence="12">
    <location>
        <begin position="101"/>
        <end position="166"/>
    </location>
</feature>
<comment type="caution">
    <text evidence="13">The sequence shown here is derived from an EMBL/GenBank/DDBJ whole genome shotgun (WGS) entry which is preliminary data.</text>
</comment>
<name>A0A9W4NBH0_9EURO</name>
<evidence type="ECO:0000256" key="3">
    <source>
        <dbReference type="ARBA" id="ARBA00022691"/>
    </source>
</evidence>
<feature type="binding site" evidence="9">
    <location>
        <position position="446"/>
    </location>
    <ligand>
        <name>S-adenosyl-L-methionine</name>
        <dbReference type="ChEBI" id="CHEBI:59789"/>
    </ligand>
</feature>
<feature type="binding site" evidence="9">
    <location>
        <position position="493"/>
    </location>
    <ligand>
        <name>S-adenosyl-L-methionine</name>
        <dbReference type="ChEBI" id="CHEBI:59789"/>
    </ligand>
</feature>
<dbReference type="Gene3D" id="3.40.50.150">
    <property type="entry name" value="Vaccinia Virus protein VP39"/>
    <property type="match status" value="2"/>
</dbReference>
<comment type="similarity">
    <text evidence="9">Belongs to the class I-like SAM-binding methyltransferase superfamily. RNA M5U methyltransferase family.</text>
</comment>
<keyword evidence="3 9" id="KW-0949">S-adenosyl-L-methionine</keyword>
<dbReference type="Pfam" id="PF01938">
    <property type="entry name" value="TRAM"/>
    <property type="match status" value="1"/>
</dbReference>
<dbReference type="InterPro" id="IPR025795">
    <property type="entry name" value="tRNA_(uracil-5-)_MeTrfase"/>
</dbReference>
<keyword evidence="1 9" id="KW-0489">Methyltransferase</keyword>
<evidence type="ECO:0000313" key="13">
    <source>
        <dbReference type="EMBL" id="CAG8331715.1"/>
    </source>
</evidence>
<keyword evidence="2 9" id="KW-0808">Transferase</keyword>
<dbReference type="OrthoDB" id="10252683at2759"/>
<evidence type="ECO:0000259" key="12">
    <source>
        <dbReference type="PROSITE" id="PS50926"/>
    </source>
</evidence>
<dbReference type="Pfam" id="PF05958">
    <property type="entry name" value="tRNA_U5-meth_tr"/>
    <property type="match status" value="1"/>
</dbReference>
<dbReference type="GO" id="GO:0009451">
    <property type="term" value="P:RNA modification"/>
    <property type="evidence" value="ECO:0007669"/>
    <property type="project" value="UniProtKB-ARBA"/>
</dbReference>
<dbReference type="InterPro" id="IPR012340">
    <property type="entry name" value="NA-bd_OB-fold"/>
</dbReference>
<evidence type="ECO:0000256" key="2">
    <source>
        <dbReference type="ARBA" id="ARBA00022679"/>
    </source>
</evidence>
<evidence type="ECO:0000256" key="5">
    <source>
        <dbReference type="ARBA" id="ARBA00033763"/>
    </source>
</evidence>
<evidence type="ECO:0000256" key="11">
    <source>
        <dbReference type="SAM" id="MobiDB-lite"/>
    </source>
</evidence>
<feature type="binding site" evidence="9">
    <location>
        <position position="425"/>
    </location>
    <ligand>
        <name>S-adenosyl-L-methionine</name>
        <dbReference type="ChEBI" id="CHEBI:59789"/>
    </ligand>
</feature>
<dbReference type="PROSITE" id="PS51687">
    <property type="entry name" value="SAM_MT_RNA_M5U"/>
    <property type="match status" value="1"/>
</dbReference>
<dbReference type="SUPFAM" id="SSF53335">
    <property type="entry name" value="S-adenosyl-L-methionine-dependent methyltransferases"/>
    <property type="match status" value="1"/>
</dbReference>
<dbReference type="GO" id="GO:0008033">
    <property type="term" value="P:tRNA processing"/>
    <property type="evidence" value="ECO:0007669"/>
    <property type="project" value="UniProtKB-KW"/>
</dbReference>
<dbReference type="PROSITE" id="PS01230">
    <property type="entry name" value="TRMA_1"/>
    <property type="match status" value="1"/>
</dbReference>
<feature type="region of interest" description="Disordered" evidence="11">
    <location>
        <begin position="320"/>
        <end position="341"/>
    </location>
</feature>
<evidence type="ECO:0000256" key="8">
    <source>
        <dbReference type="ARBA" id="ARBA00070108"/>
    </source>
</evidence>
<evidence type="ECO:0000256" key="1">
    <source>
        <dbReference type="ARBA" id="ARBA00022603"/>
    </source>
</evidence>
<dbReference type="InterPro" id="IPR030390">
    <property type="entry name" value="MeTrfase_TrmA_AS"/>
</dbReference>
<dbReference type="PANTHER" id="PTHR11061">
    <property type="entry name" value="RNA M5U METHYLTRANSFERASE"/>
    <property type="match status" value="1"/>
</dbReference>
<dbReference type="FunFam" id="2.40.50.140:FF:000201">
    <property type="entry name" value="TRM2p tRNA methyltransferase"/>
    <property type="match status" value="1"/>
</dbReference>
<dbReference type="InterPro" id="IPR002792">
    <property type="entry name" value="TRAM_dom"/>
</dbReference>